<dbReference type="Proteomes" id="UP001445732">
    <property type="component" value="Unassembled WGS sequence"/>
</dbReference>
<gene>
    <name evidence="2" type="ORF">ABN401_10880</name>
</gene>
<dbReference type="GO" id="GO:0016787">
    <property type="term" value="F:hydrolase activity"/>
    <property type="evidence" value="ECO:0007669"/>
    <property type="project" value="UniProtKB-KW"/>
</dbReference>
<keyword evidence="3" id="KW-1185">Reference proteome</keyword>
<sequence>MTALLDTLPYARFLGLRTEQDGEILTVTMPFADHLIGNPLLPALHGGSTAAMLELTAIAQVALTWPRLRLPRPISVTTAYLRSGRPRDVHARARISRAGRRVAHVLAEAWQDDPAQPIASLTAHFSLDHNSDLSD</sequence>
<dbReference type="InterPro" id="IPR049449">
    <property type="entry name" value="TesB_ACOT8-like_N"/>
</dbReference>
<dbReference type="EC" id="3.1.2.-" evidence="2"/>
<name>A0ABV1NQ01_9CAUL</name>
<organism evidence="2 3">
    <name type="scientific">Brevundimonas aurifodinae</name>
    <dbReference type="NCBI Taxonomy" id="1508312"/>
    <lineage>
        <taxon>Bacteria</taxon>
        <taxon>Pseudomonadati</taxon>
        <taxon>Pseudomonadota</taxon>
        <taxon>Alphaproteobacteria</taxon>
        <taxon>Caulobacterales</taxon>
        <taxon>Caulobacteraceae</taxon>
        <taxon>Brevundimonas</taxon>
    </lineage>
</organism>
<evidence type="ECO:0000259" key="1">
    <source>
        <dbReference type="Pfam" id="PF13622"/>
    </source>
</evidence>
<dbReference type="InterPro" id="IPR029069">
    <property type="entry name" value="HotDog_dom_sf"/>
</dbReference>
<feature type="domain" description="Acyl-CoA thioesterase-like N-terminal HotDog" evidence="1">
    <location>
        <begin position="43"/>
        <end position="125"/>
    </location>
</feature>
<accession>A0ABV1NQ01</accession>
<evidence type="ECO:0000313" key="2">
    <source>
        <dbReference type="EMBL" id="MEQ7155713.1"/>
    </source>
</evidence>
<keyword evidence="2" id="KW-0378">Hydrolase</keyword>
<dbReference type="Pfam" id="PF13622">
    <property type="entry name" value="4HBT_3"/>
    <property type="match status" value="1"/>
</dbReference>
<proteinExistence type="predicted"/>
<dbReference type="Gene3D" id="3.10.129.10">
    <property type="entry name" value="Hotdog Thioesterase"/>
    <property type="match status" value="1"/>
</dbReference>
<dbReference type="EMBL" id="JBEGDD010000008">
    <property type="protein sequence ID" value="MEQ7155713.1"/>
    <property type="molecule type" value="Genomic_DNA"/>
</dbReference>
<evidence type="ECO:0000313" key="3">
    <source>
        <dbReference type="Proteomes" id="UP001445732"/>
    </source>
</evidence>
<protein>
    <submittedName>
        <fullName evidence="2">PaaI family thioesterase</fullName>
        <ecNumber evidence="2">3.1.2.-</ecNumber>
    </submittedName>
</protein>
<comment type="caution">
    <text evidence="2">The sequence shown here is derived from an EMBL/GenBank/DDBJ whole genome shotgun (WGS) entry which is preliminary data.</text>
</comment>
<reference evidence="2 3" key="1">
    <citation type="submission" date="2024-06" db="EMBL/GenBank/DDBJ databases">
        <title>Brevundimonas sp. C11.</title>
        <authorList>
            <person name="Maltman C."/>
        </authorList>
    </citation>
    <scope>NUCLEOTIDE SEQUENCE [LARGE SCALE GENOMIC DNA]</scope>
    <source>
        <strain evidence="2 3">C11</strain>
    </source>
</reference>
<dbReference type="SUPFAM" id="SSF54637">
    <property type="entry name" value="Thioesterase/thiol ester dehydrase-isomerase"/>
    <property type="match status" value="1"/>
</dbReference>
<dbReference type="CDD" id="cd03443">
    <property type="entry name" value="PaaI_thioesterase"/>
    <property type="match status" value="1"/>
</dbReference>
<dbReference type="RefSeq" id="WP_349684866.1">
    <property type="nucleotide sequence ID" value="NZ_JBEGDD010000008.1"/>
</dbReference>